<feature type="chain" id="PRO_5034098592" evidence="1">
    <location>
        <begin position="23"/>
        <end position="182"/>
    </location>
</feature>
<feature type="signal peptide" evidence="1">
    <location>
        <begin position="1"/>
        <end position="22"/>
    </location>
</feature>
<evidence type="ECO:0000256" key="1">
    <source>
        <dbReference type="SAM" id="SignalP"/>
    </source>
</evidence>
<keyword evidence="2" id="KW-1185">Reference proteome</keyword>
<evidence type="ECO:0000313" key="2">
    <source>
        <dbReference type="Proteomes" id="UP000694845"/>
    </source>
</evidence>
<dbReference type="KEGG" id="aplc:110988893"/>
<name>A0A8B7ZSY7_ACAPL</name>
<accession>A0A8B7ZSY7</accession>
<gene>
    <name evidence="3" type="primary">LOC110988893</name>
</gene>
<dbReference type="GeneID" id="110988893"/>
<dbReference type="Proteomes" id="UP000694845">
    <property type="component" value="Unplaced"/>
</dbReference>
<dbReference type="AlphaFoldDB" id="A0A8B7ZSY7"/>
<evidence type="ECO:0000313" key="3">
    <source>
        <dbReference type="RefSeq" id="XP_022108529.1"/>
    </source>
</evidence>
<reference evidence="3" key="1">
    <citation type="submission" date="2025-08" db="UniProtKB">
        <authorList>
            <consortium name="RefSeq"/>
        </authorList>
    </citation>
    <scope>IDENTIFICATION</scope>
</reference>
<sequence>MGLIQISLLIVIFAVNLQNGSAEHCVQCVHLDFFPHAPRRFPNMYKNIHCKNYHPWVLKENSDDCPDDNKDYVCGTVKGNYTFDSLSVGEITVDAIVRRCVVPPQGLTDLDSGKSVCLKGNTLDKATNDIQLVGATPDFGDMTKFDGQVCYCRGNKCNAANSLGNNAVLVSILAATLAALSM</sequence>
<dbReference type="OrthoDB" id="10092616at2759"/>
<keyword evidence="1" id="KW-0732">Signal</keyword>
<proteinExistence type="predicted"/>
<organism evidence="2 3">
    <name type="scientific">Acanthaster planci</name>
    <name type="common">Crown-of-thorns starfish</name>
    <dbReference type="NCBI Taxonomy" id="133434"/>
    <lineage>
        <taxon>Eukaryota</taxon>
        <taxon>Metazoa</taxon>
        <taxon>Echinodermata</taxon>
        <taxon>Eleutherozoa</taxon>
        <taxon>Asterozoa</taxon>
        <taxon>Asteroidea</taxon>
        <taxon>Valvatacea</taxon>
        <taxon>Valvatida</taxon>
        <taxon>Acanthasteridae</taxon>
        <taxon>Acanthaster</taxon>
    </lineage>
</organism>
<dbReference type="OMA" id="NEYCKDY"/>
<protein>
    <submittedName>
        <fullName evidence="3">Uncharacterized protein LOC110988893</fullName>
    </submittedName>
</protein>
<dbReference type="RefSeq" id="XP_022108529.1">
    <property type="nucleotide sequence ID" value="XM_022252837.1"/>
</dbReference>